<name>A0A106DR30_9BURK</name>
<dbReference type="InterPro" id="IPR019533">
    <property type="entry name" value="Peptidase_S26"/>
</dbReference>
<dbReference type="AlphaFoldDB" id="A0A106DR30"/>
<dbReference type="InterPro" id="IPR036286">
    <property type="entry name" value="LexA/Signal_pep-like_sf"/>
</dbReference>
<dbReference type="EMBL" id="LPEQ01000113">
    <property type="protein sequence ID" value="KVV40865.1"/>
    <property type="molecule type" value="Genomic_DNA"/>
</dbReference>
<protein>
    <recommendedName>
        <fullName evidence="1">Peptidase S26 domain-containing protein</fullName>
    </recommendedName>
</protein>
<dbReference type="Pfam" id="PF10502">
    <property type="entry name" value="Peptidase_S26"/>
    <property type="match status" value="1"/>
</dbReference>
<accession>A0A106DR30</accession>
<dbReference type="SUPFAM" id="SSF51306">
    <property type="entry name" value="LexA/Signal peptidase"/>
    <property type="match status" value="1"/>
</dbReference>
<keyword evidence="3" id="KW-1185">Reference proteome</keyword>
<dbReference type="GO" id="GO:0006465">
    <property type="term" value="P:signal peptide processing"/>
    <property type="evidence" value="ECO:0007669"/>
    <property type="project" value="InterPro"/>
</dbReference>
<organism evidence="2 3">
    <name type="scientific">Burkholderia territorii</name>
    <dbReference type="NCBI Taxonomy" id="1503055"/>
    <lineage>
        <taxon>Bacteria</taxon>
        <taxon>Pseudomonadati</taxon>
        <taxon>Pseudomonadota</taxon>
        <taxon>Betaproteobacteria</taxon>
        <taxon>Burkholderiales</taxon>
        <taxon>Burkholderiaceae</taxon>
        <taxon>Burkholderia</taxon>
        <taxon>Burkholderia cepacia complex</taxon>
    </lineage>
</organism>
<dbReference type="Gene3D" id="2.10.109.10">
    <property type="entry name" value="Umud Fragment, subunit A"/>
    <property type="match status" value="1"/>
</dbReference>
<proteinExistence type="predicted"/>
<comment type="caution">
    <text evidence="2">The sequence shown here is derived from an EMBL/GenBank/DDBJ whole genome shotgun (WGS) entry which is preliminary data.</text>
</comment>
<evidence type="ECO:0000259" key="1">
    <source>
        <dbReference type="Pfam" id="PF10502"/>
    </source>
</evidence>
<evidence type="ECO:0000313" key="2">
    <source>
        <dbReference type="EMBL" id="KVV40865.1"/>
    </source>
</evidence>
<feature type="domain" description="Peptidase S26" evidence="1">
    <location>
        <begin position="5"/>
        <end position="157"/>
    </location>
</feature>
<dbReference type="GO" id="GO:0004252">
    <property type="term" value="F:serine-type endopeptidase activity"/>
    <property type="evidence" value="ECO:0007669"/>
    <property type="project" value="InterPro"/>
</dbReference>
<sequence>MYSIGWNNSPSLPGTVHLVSRWDKTPRYDERIEFTWRGKRFLPRGVDHVSFVKEVAGLPGDTIIVVNDSPCNLVDYYCRAEHTKAVKVFVKRADGKVIAIGVAKPYTRKSQTLETVHAGTVPTGYVFVRGTHPDSLDSRYVDGGLVKLSDIQGVAKWWF</sequence>
<evidence type="ECO:0000313" key="3">
    <source>
        <dbReference type="Proteomes" id="UP000062317"/>
    </source>
</evidence>
<reference evidence="2 3" key="1">
    <citation type="submission" date="2015-11" db="EMBL/GenBank/DDBJ databases">
        <title>Expanding the genomic diversity of Burkholderia species for the development of highly accurate diagnostics.</title>
        <authorList>
            <person name="Sahl J."/>
            <person name="Keim P."/>
            <person name="Wagner D."/>
        </authorList>
    </citation>
    <scope>NUCLEOTIDE SEQUENCE [LARGE SCALE GENOMIC DNA]</scope>
    <source>
        <strain evidence="2 3">MSMB1301WGS</strain>
    </source>
</reference>
<dbReference type="Proteomes" id="UP000062317">
    <property type="component" value="Unassembled WGS sequence"/>
</dbReference>
<gene>
    <name evidence="2" type="ORF">WT27_13130</name>
</gene>